<dbReference type="Pfam" id="PF13751">
    <property type="entry name" value="DDE_Tnp_1_6"/>
    <property type="match status" value="1"/>
</dbReference>
<protein>
    <submittedName>
        <fullName evidence="3">IS1182 family transposase</fullName>
    </submittedName>
</protein>
<keyword evidence="4" id="KW-1185">Reference proteome</keyword>
<proteinExistence type="predicted"/>
<evidence type="ECO:0000259" key="2">
    <source>
        <dbReference type="Pfam" id="PF13751"/>
    </source>
</evidence>
<evidence type="ECO:0000259" key="1">
    <source>
        <dbReference type="Pfam" id="PF05598"/>
    </source>
</evidence>
<dbReference type="NCBIfam" id="NF033551">
    <property type="entry name" value="transpos_IS1182"/>
    <property type="match status" value="1"/>
</dbReference>
<feature type="domain" description="Transposase InsH N-terminal" evidence="1">
    <location>
        <begin position="41"/>
        <end position="113"/>
    </location>
</feature>
<dbReference type="InterPro" id="IPR008490">
    <property type="entry name" value="Transposase_InsH_N"/>
</dbReference>
<accession>A0ABS6C8K1</accession>
<dbReference type="InterPro" id="IPR025668">
    <property type="entry name" value="Tnp_DDE_dom"/>
</dbReference>
<dbReference type="RefSeq" id="WP_216340105.1">
    <property type="nucleotide sequence ID" value="NZ_JAHLEM010000028.1"/>
</dbReference>
<dbReference type="EMBL" id="JAHLEM010000028">
    <property type="protein sequence ID" value="MBU3863224.1"/>
    <property type="molecule type" value="Genomic_DNA"/>
</dbReference>
<evidence type="ECO:0000313" key="3">
    <source>
        <dbReference type="EMBL" id="MBU3863224.1"/>
    </source>
</evidence>
<name>A0ABS6C8K1_9ACTN</name>
<evidence type="ECO:0000313" key="4">
    <source>
        <dbReference type="Proteomes" id="UP000720508"/>
    </source>
</evidence>
<dbReference type="InterPro" id="IPR047629">
    <property type="entry name" value="IS1182_transpos"/>
</dbReference>
<feature type="domain" description="Transposase DDE" evidence="2">
    <location>
        <begin position="399"/>
        <end position="523"/>
    </location>
</feature>
<gene>
    <name evidence="3" type="ORF">KN815_03670</name>
</gene>
<dbReference type="Pfam" id="PF05598">
    <property type="entry name" value="DUF772"/>
    <property type="match status" value="1"/>
</dbReference>
<comment type="caution">
    <text evidence="3">The sequence shown here is derived from an EMBL/GenBank/DDBJ whole genome shotgun (WGS) entry which is preliminary data.</text>
</comment>
<sequence>MSLREPGLGEIPAETERVARAVCPDGTLAMRLRDEFAEVFSGEAFASLFPCRGRPAVPPRALALVTVLQFAEGLSDRQAATAVRVRIDWKYALGLELTDTGFDYSVLSEFRARLVKGQMADELFEQVLRAAKDRGLLKTSGRARTDSARVLAAIRAVNHAEMVGETLRAALNALAAACPRWLAAQVDTEWFDRYGHRVEEARLPRSKDKREAWVGQAGADGMRLLEAVFSPQAPREARSLEAVELLRQIWVHNFQIVDGAVRRRDAKNVPPGRLRPFSPYDTDARAGAKRGTIWTGYLVQLTETCEPDAPNLITHVATTNASVNDVKMIDAIHADLRAHGRLPAVHLVDANYIDAQGLADAEEAGIKLVGPIQHNTTAQSSGTFATDAFTVDWENKRVTCPNGKAADHWYPRVSSHGIPVIRVRFPAATCRSCPDVNDCAPSKAGRGREIMLREKAAHEAMRKNRAAQRDPEWWSVYQHRQGIEATVSQGVRAFGLRRSRYRGHPKTRLQHLFTAAAMNLARLDAWTTGTPRAGTRTSRFERLRPAT</sequence>
<reference evidence="3 4" key="1">
    <citation type="submission" date="2021-06" db="EMBL/GenBank/DDBJ databases">
        <authorList>
            <person name="Pan X."/>
        </authorList>
    </citation>
    <scope>NUCLEOTIDE SEQUENCE [LARGE SCALE GENOMIC DNA]</scope>
    <source>
        <strain evidence="3 4">4503</strain>
    </source>
</reference>
<dbReference type="Proteomes" id="UP000720508">
    <property type="component" value="Unassembled WGS sequence"/>
</dbReference>
<dbReference type="PANTHER" id="PTHR35604">
    <property type="entry name" value="TRANSPOSASE INSH FOR INSERTION SEQUENCE ELEMENT IS5A-RELATED"/>
    <property type="match status" value="1"/>
</dbReference>
<organism evidence="3 4">
    <name type="scientific">Streptomyces niphimycinicus</name>
    <dbReference type="NCBI Taxonomy" id="2842201"/>
    <lineage>
        <taxon>Bacteria</taxon>
        <taxon>Bacillati</taxon>
        <taxon>Actinomycetota</taxon>
        <taxon>Actinomycetes</taxon>
        <taxon>Kitasatosporales</taxon>
        <taxon>Streptomycetaceae</taxon>
        <taxon>Streptomyces</taxon>
    </lineage>
</organism>
<dbReference type="PANTHER" id="PTHR35604:SF2">
    <property type="entry name" value="TRANSPOSASE INSH FOR INSERTION SEQUENCE ELEMENT IS5A-RELATED"/>
    <property type="match status" value="1"/>
</dbReference>